<evidence type="ECO:0000313" key="4">
    <source>
        <dbReference type="Proteomes" id="UP001179614"/>
    </source>
</evidence>
<evidence type="ECO:0000313" key="3">
    <source>
        <dbReference type="EMBL" id="WBL80353.1"/>
    </source>
</evidence>
<proteinExistence type="predicted"/>
<dbReference type="InterPro" id="IPR006517">
    <property type="entry name" value="Phage_terminase_lsu-like_C"/>
</dbReference>
<sequence length="491" mass="55148">MPTYTRPERDAIFRSDPLAFAMKAFSKSFPSKTYSQEWFHELIALKLMTSLEHATRQIINAPPRSLKSFIVSAAWPAFRLGQDPTHKFICVSYSQVLANEHSANCRRIMESSWYRNLFPTRLAKSTEDQLVTMEGGSRLAMSVGGTLTGFGADTIIVDDPLNANGAASDGLRQSCNEWFDRSLVSRLDDKAKGSIIVLMQRLHLQDLTGHLIERDGWDHLALPAIAPEIRTIQLKNRSYVWAEGQPLQKRESLKTLDDTRSQVGSAVFQTQYLQDPAPDEGNDLKREWLRSYDILPSRQPGDEIVLSCDTAAKAGANSNYSTCLAFLVRNRNQYYLIDLWRGKVEFPALCQIMLEQWSKHRPGAVLIEDTAMGSPLIHELDRRGLQGLLGIKPTQDKRSRMSGETAKLQAGSLVVPRTAPWLDDFLLEYVSFPFGKTDDMMDALSQFLTWRTQAEQRTTFEADWGNAPNGSSGSQARLGAPSATEILGWLR</sequence>
<protein>
    <submittedName>
        <fullName evidence="3">Phage terminase large subunit</fullName>
    </submittedName>
</protein>
<name>A0ABY7MPN1_9BRAD</name>
<keyword evidence="1" id="KW-1188">Viral release from host cell</keyword>
<dbReference type="EMBL" id="CP089391">
    <property type="protein sequence ID" value="WBL80353.1"/>
    <property type="molecule type" value="Genomic_DNA"/>
</dbReference>
<reference evidence="3" key="1">
    <citation type="submission" date="2021-12" db="EMBL/GenBank/DDBJ databases">
        <title>Bradyrhizobium xenonodulans sp. nov.</title>
        <authorList>
            <person name="Claassens R."/>
            <person name="Venter S.N."/>
            <person name="Beukes C.W."/>
            <person name="Stepkowski T."/>
            <person name="Steenkamp E.T."/>
        </authorList>
    </citation>
    <scope>NUCLEOTIDE SEQUENCE</scope>
    <source>
        <strain evidence="3">14AB</strain>
    </source>
</reference>
<feature type="domain" description="Terminase large subunit gp17-like C-terminal" evidence="2">
    <location>
        <begin position="308"/>
        <end position="448"/>
    </location>
</feature>
<dbReference type="InterPro" id="IPR035421">
    <property type="entry name" value="Terminase_6C"/>
</dbReference>
<dbReference type="RefSeq" id="WP_270167477.1">
    <property type="nucleotide sequence ID" value="NZ_CP089391.1"/>
</dbReference>
<dbReference type="Pfam" id="PF17289">
    <property type="entry name" value="Terminase_6C"/>
    <property type="match status" value="1"/>
</dbReference>
<organism evidence="3 4">
    <name type="scientific">Bradyrhizobium xenonodulans</name>
    <dbReference type="NCBI Taxonomy" id="2736875"/>
    <lineage>
        <taxon>Bacteria</taxon>
        <taxon>Pseudomonadati</taxon>
        <taxon>Pseudomonadota</taxon>
        <taxon>Alphaproteobacteria</taxon>
        <taxon>Hyphomicrobiales</taxon>
        <taxon>Nitrobacteraceae</taxon>
        <taxon>Bradyrhizobium</taxon>
    </lineage>
</organism>
<evidence type="ECO:0000256" key="1">
    <source>
        <dbReference type="ARBA" id="ARBA00022612"/>
    </source>
</evidence>
<keyword evidence="4" id="KW-1185">Reference proteome</keyword>
<dbReference type="Gene3D" id="3.30.420.240">
    <property type="match status" value="1"/>
</dbReference>
<accession>A0ABY7MPN1</accession>
<gene>
    <name evidence="3" type="primary">terL</name>
    <name evidence="3" type="ORF">I3J27_08000</name>
</gene>
<dbReference type="NCBIfam" id="TIGR01630">
    <property type="entry name" value="psiM2_ORF9"/>
    <property type="match status" value="1"/>
</dbReference>
<evidence type="ECO:0000259" key="2">
    <source>
        <dbReference type="Pfam" id="PF17289"/>
    </source>
</evidence>
<dbReference type="Proteomes" id="UP001179614">
    <property type="component" value="Chromosome"/>
</dbReference>